<dbReference type="EMBL" id="CADCTB010000008">
    <property type="protein sequence ID" value="CAA9211522.1"/>
    <property type="molecule type" value="Genomic_DNA"/>
</dbReference>
<dbReference type="AlphaFoldDB" id="A0A6J4H2S5"/>
<feature type="transmembrane region" description="Helical" evidence="1">
    <location>
        <begin position="185"/>
        <end position="206"/>
    </location>
</feature>
<feature type="transmembrane region" description="Helical" evidence="1">
    <location>
        <begin position="68"/>
        <end position="87"/>
    </location>
</feature>
<dbReference type="Pfam" id="PF13367">
    <property type="entry name" value="PrsW-protease"/>
    <property type="match status" value="1"/>
</dbReference>
<feature type="transmembrane region" description="Helical" evidence="1">
    <location>
        <begin position="142"/>
        <end position="164"/>
    </location>
</feature>
<evidence type="ECO:0000256" key="1">
    <source>
        <dbReference type="SAM" id="Phobius"/>
    </source>
</evidence>
<dbReference type="InterPro" id="IPR026898">
    <property type="entry name" value="PrsW"/>
</dbReference>
<keyword evidence="1" id="KW-1133">Transmembrane helix</keyword>
<keyword evidence="1" id="KW-0812">Transmembrane</keyword>
<keyword evidence="1" id="KW-0472">Membrane</keyword>
<name>A0A6J4H2S5_9ACTN</name>
<sequence>MGPDREPFPDQLVDEPALEWLGEKLTARDDRWTPAPRWRQAAAAVAAALVAGPFAVVSALVLNSTTALGFGALALVVVIGPLIEELVKGAAAIHLVERRPHLVPAGWVLIAIGLVSGLVFAALENVWYLVIVVDEPSRELVIWRWVFGPLVHGSGSALVGIGAARAWRAAEAERAWPDFAVIRPWIVAAAVVHGTANAASLVLSALDVIE</sequence>
<feature type="transmembrane region" description="Helical" evidence="1">
    <location>
        <begin position="41"/>
        <end position="62"/>
    </location>
</feature>
<proteinExistence type="predicted"/>
<protein>
    <recommendedName>
        <fullName evidence="3">PrsW family intramembrane metalloprotease</fullName>
    </recommendedName>
</protein>
<feature type="transmembrane region" description="Helical" evidence="1">
    <location>
        <begin position="107"/>
        <end position="130"/>
    </location>
</feature>
<evidence type="ECO:0008006" key="3">
    <source>
        <dbReference type="Google" id="ProtNLM"/>
    </source>
</evidence>
<reference evidence="2" key="1">
    <citation type="submission" date="2020-02" db="EMBL/GenBank/DDBJ databases">
        <authorList>
            <person name="Meier V. D."/>
        </authorList>
    </citation>
    <scope>NUCLEOTIDE SEQUENCE</scope>
    <source>
        <strain evidence="2">AVDCRST_MAG10</strain>
    </source>
</reference>
<gene>
    <name evidence="2" type="ORF">AVDCRST_MAG10-136</name>
</gene>
<evidence type="ECO:0000313" key="2">
    <source>
        <dbReference type="EMBL" id="CAA9211522.1"/>
    </source>
</evidence>
<organism evidence="2">
    <name type="scientific">uncultured Acidimicrobiales bacterium</name>
    <dbReference type="NCBI Taxonomy" id="310071"/>
    <lineage>
        <taxon>Bacteria</taxon>
        <taxon>Bacillati</taxon>
        <taxon>Actinomycetota</taxon>
        <taxon>Acidimicrobiia</taxon>
        <taxon>Acidimicrobiales</taxon>
        <taxon>environmental samples</taxon>
    </lineage>
</organism>
<accession>A0A6J4H2S5</accession>
<dbReference type="GO" id="GO:0008233">
    <property type="term" value="F:peptidase activity"/>
    <property type="evidence" value="ECO:0007669"/>
    <property type="project" value="InterPro"/>
</dbReference>